<evidence type="ECO:0000313" key="13">
    <source>
        <dbReference type="EMBL" id="KAG2547597.1"/>
    </source>
</evidence>
<dbReference type="GO" id="GO:0005739">
    <property type="term" value="C:mitochondrion"/>
    <property type="evidence" value="ECO:0007669"/>
    <property type="project" value="UniProtKB-ARBA"/>
</dbReference>
<proteinExistence type="inferred from homology"/>
<keyword evidence="3 11" id="KW-0596">Phosphopantetheine</keyword>
<name>A0A8T0NE51_PANVG</name>
<dbReference type="NCBIfam" id="TIGR00517">
    <property type="entry name" value="acyl_carrier"/>
    <property type="match status" value="1"/>
</dbReference>
<protein>
    <recommendedName>
        <fullName evidence="11">Acyl carrier protein</fullName>
    </recommendedName>
</protein>
<dbReference type="AlphaFoldDB" id="A0A8T0NE51"/>
<dbReference type="Proteomes" id="UP000823388">
    <property type="component" value="Chromosome 9K"/>
</dbReference>
<keyword evidence="5" id="KW-0597">Phosphoprotein</keyword>
<evidence type="ECO:0000256" key="4">
    <source>
        <dbReference type="ARBA" id="ARBA00022516"/>
    </source>
</evidence>
<dbReference type="InterPro" id="IPR003231">
    <property type="entry name" value="ACP"/>
</dbReference>
<dbReference type="NCBIfam" id="NF002148">
    <property type="entry name" value="PRK00982.1-2"/>
    <property type="match status" value="1"/>
</dbReference>
<comment type="subunit">
    <text evidence="10">Complex I is composed of at least 49 different subunits.</text>
</comment>
<sequence length="220" mass="24223">MNEVQPREEETSGLGLHDQAQNHIHNLPARSPCRRHLQALQRPPRREPHVREAAAAAAASPFCCRGFQTLLLACLHLVHRSIFVYLSSARCKRRKPLCCSTCGSARRPPSQCWWFARGMSAPAGGGGDGGSGSESAVRARVVELVRRFDKIDADKVTETADFQKDLSLDSLDRVELVMAFEQEFSIEIPDDKADKLTCCADVAKYIISESQSNNKNAGSS</sequence>
<feature type="domain" description="Carrier" evidence="12">
    <location>
        <begin position="135"/>
        <end position="210"/>
    </location>
</feature>
<comment type="pathway">
    <text evidence="1">Lipid metabolism; fatty acid biosynthesis.</text>
</comment>
<evidence type="ECO:0000256" key="8">
    <source>
        <dbReference type="ARBA" id="ARBA00023160"/>
    </source>
</evidence>
<dbReference type="PROSITE" id="PS50075">
    <property type="entry name" value="CARRIER"/>
    <property type="match status" value="1"/>
</dbReference>
<evidence type="ECO:0000256" key="7">
    <source>
        <dbReference type="ARBA" id="ARBA00023098"/>
    </source>
</evidence>
<gene>
    <name evidence="13" type="ORF">PVAP13_9KG112500</name>
</gene>
<evidence type="ECO:0000256" key="6">
    <source>
        <dbReference type="ARBA" id="ARBA00022832"/>
    </source>
</evidence>
<organism evidence="13 14">
    <name type="scientific">Panicum virgatum</name>
    <name type="common">Blackwell switchgrass</name>
    <dbReference type="NCBI Taxonomy" id="38727"/>
    <lineage>
        <taxon>Eukaryota</taxon>
        <taxon>Viridiplantae</taxon>
        <taxon>Streptophyta</taxon>
        <taxon>Embryophyta</taxon>
        <taxon>Tracheophyta</taxon>
        <taxon>Spermatophyta</taxon>
        <taxon>Magnoliopsida</taxon>
        <taxon>Liliopsida</taxon>
        <taxon>Poales</taxon>
        <taxon>Poaceae</taxon>
        <taxon>PACMAD clade</taxon>
        <taxon>Panicoideae</taxon>
        <taxon>Panicodae</taxon>
        <taxon>Paniceae</taxon>
        <taxon>Panicinae</taxon>
        <taxon>Panicum</taxon>
        <taxon>Panicum sect. Hiantes</taxon>
    </lineage>
</organism>
<evidence type="ECO:0000313" key="14">
    <source>
        <dbReference type="Proteomes" id="UP000823388"/>
    </source>
</evidence>
<dbReference type="FunFam" id="1.10.1200.10:FF:000003">
    <property type="entry name" value="Acyl carrier protein"/>
    <property type="match status" value="1"/>
</dbReference>
<comment type="caution">
    <text evidence="13">The sequence shown here is derived from an EMBL/GenBank/DDBJ whole genome shotgun (WGS) entry which is preliminary data.</text>
</comment>
<accession>A0A8T0NE51</accession>
<dbReference type="Gene3D" id="1.10.1200.10">
    <property type="entry name" value="ACP-like"/>
    <property type="match status" value="1"/>
</dbReference>
<keyword evidence="4 11" id="KW-0444">Lipid biosynthesis</keyword>
<evidence type="ECO:0000256" key="10">
    <source>
        <dbReference type="ARBA" id="ARBA00063067"/>
    </source>
</evidence>
<reference evidence="13 14" key="1">
    <citation type="submission" date="2020-05" db="EMBL/GenBank/DDBJ databases">
        <title>WGS assembly of Panicum virgatum.</title>
        <authorList>
            <person name="Lovell J.T."/>
            <person name="Jenkins J."/>
            <person name="Shu S."/>
            <person name="Juenger T.E."/>
            <person name="Schmutz J."/>
        </authorList>
    </citation>
    <scope>NUCLEOTIDE SEQUENCE [LARGE SCALE GENOMIC DNA]</scope>
    <source>
        <strain evidence="14">cv. AP13</strain>
    </source>
</reference>
<comment type="function">
    <text evidence="9">Carrier of the growing fatty acid chain in fatty acid biosynthesis. May be involved in the synthesis of short and medium chain fatty acids. Accessory and non-catalytic subunit of the mitochondrial membrane respiratory chain NADH dehydrogenase (Complex I), which functions in the transfer of electrons from NADH to the respiratory chain.</text>
</comment>
<dbReference type="HAMAP" id="MF_01217">
    <property type="entry name" value="Acyl_carrier"/>
    <property type="match status" value="1"/>
</dbReference>
<dbReference type="GO" id="GO:0000036">
    <property type="term" value="F:acyl carrier activity"/>
    <property type="evidence" value="ECO:0007669"/>
    <property type="project" value="TreeGrafter"/>
</dbReference>
<evidence type="ECO:0000259" key="12">
    <source>
        <dbReference type="PROSITE" id="PS50075"/>
    </source>
</evidence>
<dbReference type="SUPFAM" id="SSF47336">
    <property type="entry name" value="ACP-like"/>
    <property type="match status" value="1"/>
</dbReference>
<keyword evidence="6" id="KW-0276">Fatty acid metabolism</keyword>
<evidence type="ECO:0000256" key="1">
    <source>
        <dbReference type="ARBA" id="ARBA00005194"/>
    </source>
</evidence>
<dbReference type="EMBL" id="CM029053">
    <property type="protein sequence ID" value="KAG2547597.1"/>
    <property type="molecule type" value="Genomic_DNA"/>
</dbReference>
<evidence type="ECO:0000256" key="9">
    <source>
        <dbReference type="ARBA" id="ARBA00057783"/>
    </source>
</evidence>
<dbReference type="PANTHER" id="PTHR20863">
    <property type="entry name" value="ACYL CARRIER PROTEIN"/>
    <property type="match status" value="1"/>
</dbReference>
<evidence type="ECO:0000256" key="3">
    <source>
        <dbReference type="ARBA" id="ARBA00022450"/>
    </source>
</evidence>
<keyword evidence="8 11" id="KW-0275">Fatty acid biosynthesis</keyword>
<evidence type="ECO:0000256" key="2">
    <source>
        <dbReference type="ARBA" id="ARBA00010930"/>
    </source>
</evidence>
<dbReference type="GO" id="GO:0000035">
    <property type="term" value="F:acyl binding"/>
    <property type="evidence" value="ECO:0007669"/>
    <property type="project" value="TreeGrafter"/>
</dbReference>
<comment type="similarity">
    <text evidence="2">Belongs to the acyl carrier protein (ACP) family.</text>
</comment>
<dbReference type="Pfam" id="PF00550">
    <property type="entry name" value="PP-binding"/>
    <property type="match status" value="1"/>
</dbReference>
<evidence type="ECO:0000256" key="5">
    <source>
        <dbReference type="ARBA" id="ARBA00022553"/>
    </source>
</evidence>
<dbReference type="InterPro" id="IPR036736">
    <property type="entry name" value="ACP-like_sf"/>
</dbReference>
<dbReference type="InterPro" id="IPR009081">
    <property type="entry name" value="PP-bd_ACP"/>
</dbReference>
<evidence type="ECO:0000256" key="11">
    <source>
        <dbReference type="RuleBase" id="RU000722"/>
    </source>
</evidence>
<keyword evidence="7" id="KW-0443">Lipid metabolism</keyword>
<dbReference type="PANTHER" id="PTHR20863:SF60">
    <property type="entry name" value="ACYL CARRIER PROTEIN 3, MITOCHONDRIAL"/>
    <property type="match status" value="1"/>
</dbReference>
<keyword evidence="14" id="KW-1185">Reference proteome</keyword>